<evidence type="ECO:0000256" key="1">
    <source>
        <dbReference type="ARBA" id="ARBA00022737"/>
    </source>
</evidence>
<feature type="compositionally biased region" description="Polar residues" evidence="2">
    <location>
        <begin position="486"/>
        <end position="502"/>
    </location>
</feature>
<dbReference type="GO" id="GO:0004857">
    <property type="term" value="F:enzyme inhibitor activity"/>
    <property type="evidence" value="ECO:0007669"/>
    <property type="project" value="TreeGrafter"/>
</dbReference>
<feature type="region of interest" description="Disordered" evidence="2">
    <location>
        <begin position="462"/>
        <end position="511"/>
    </location>
</feature>
<organism evidence="3">
    <name type="scientific">Cyprideis torosa</name>
    <dbReference type="NCBI Taxonomy" id="163714"/>
    <lineage>
        <taxon>Eukaryota</taxon>
        <taxon>Metazoa</taxon>
        <taxon>Ecdysozoa</taxon>
        <taxon>Arthropoda</taxon>
        <taxon>Crustacea</taxon>
        <taxon>Oligostraca</taxon>
        <taxon>Ostracoda</taxon>
        <taxon>Podocopa</taxon>
        <taxon>Podocopida</taxon>
        <taxon>Cytherocopina</taxon>
        <taxon>Cytheroidea</taxon>
        <taxon>Cytherideidae</taxon>
        <taxon>Cyprideis</taxon>
    </lineage>
</organism>
<dbReference type="AlphaFoldDB" id="A0A7R8W9W9"/>
<evidence type="ECO:0000256" key="2">
    <source>
        <dbReference type="SAM" id="MobiDB-lite"/>
    </source>
</evidence>
<proteinExistence type="predicted"/>
<dbReference type="InterPro" id="IPR002110">
    <property type="entry name" value="Ankyrin_rpt"/>
</dbReference>
<dbReference type="GO" id="GO:0017020">
    <property type="term" value="F:myosin phosphatase regulator activity"/>
    <property type="evidence" value="ECO:0007669"/>
    <property type="project" value="TreeGrafter"/>
</dbReference>
<gene>
    <name evidence="3" type="ORF">CTOB1V02_LOCUS4977</name>
</gene>
<dbReference type="PANTHER" id="PTHR24179:SF29">
    <property type="entry name" value="LD46604P"/>
    <property type="match status" value="1"/>
</dbReference>
<dbReference type="Gene3D" id="1.25.40.20">
    <property type="entry name" value="Ankyrin repeat-containing domain"/>
    <property type="match status" value="2"/>
</dbReference>
<feature type="compositionally biased region" description="Basic and acidic residues" evidence="2">
    <location>
        <begin position="347"/>
        <end position="359"/>
    </location>
</feature>
<accession>A0A7R8W9W9</accession>
<dbReference type="InterPro" id="IPR036770">
    <property type="entry name" value="Ankyrin_rpt-contain_sf"/>
</dbReference>
<feature type="region of interest" description="Disordered" evidence="2">
    <location>
        <begin position="392"/>
        <end position="413"/>
    </location>
</feature>
<dbReference type="GO" id="GO:0005737">
    <property type="term" value="C:cytoplasm"/>
    <property type="evidence" value="ECO:0007669"/>
    <property type="project" value="TreeGrafter"/>
</dbReference>
<dbReference type="SUPFAM" id="SSF48403">
    <property type="entry name" value="Ankyrin repeat"/>
    <property type="match status" value="1"/>
</dbReference>
<name>A0A7R8W9W9_9CRUS</name>
<dbReference type="Pfam" id="PF12796">
    <property type="entry name" value="Ank_2"/>
    <property type="match status" value="1"/>
</dbReference>
<dbReference type="InterPro" id="IPR051226">
    <property type="entry name" value="PP1_Regulatory_Subunit"/>
</dbReference>
<sequence>MDHSDLMREMQHVEKLPTRQRLLLARRRRAMQLEKWMEMEKNRIQQERLHPKQRKINKVTYDSAILFLDAASHDSIEEVYQMLARGIKPDMANVDGLTALHQACINNSANMVKLLLSHGAYINATDVENWTPLHAAAACSHLDIIKILIQHGADLLAPNDDGSMPYDICEDDNALDVIETAMAKQGITQGVIDDRRSEREKSLLKDIEESSREDVLEYRTVKGGTLHHVAACYGFVDVVRKLLQDFPELLNIPDEDGWLPIHAAAYWRNFDIIDVYVREGRVMFNVATDLGETVFNLCDDDEFRERLLLLKRNMEREFKRNSLDSKTLIGGVVKRSISNRGSVRRRSSQEKSKTPRKEALEEAKLRLQKEMQGHKKQPPPKDIVKRVSFPKINFGNGRRNSKHSVANDLDDDDYEVVPDRMEVEMPENAEESTIPHRGTLGELKFGGANFKAHLHAEMADNEEIVEDNEDEEDLENSGDEVKSSEENGNVSPNKNEQKNSSPPLRRYTESELNIDSEILDIRNGTGDNNKTKLKNINPRCCVIS</sequence>
<reference evidence="3" key="1">
    <citation type="submission" date="2020-11" db="EMBL/GenBank/DDBJ databases">
        <authorList>
            <person name="Tran Van P."/>
        </authorList>
    </citation>
    <scope>NUCLEOTIDE SEQUENCE</scope>
</reference>
<dbReference type="OrthoDB" id="19014at2759"/>
<feature type="region of interest" description="Disordered" evidence="2">
    <location>
        <begin position="339"/>
        <end position="359"/>
    </location>
</feature>
<feature type="compositionally biased region" description="Acidic residues" evidence="2">
    <location>
        <begin position="462"/>
        <end position="478"/>
    </location>
</feature>
<dbReference type="PROSITE" id="PS50088">
    <property type="entry name" value="ANK_REPEAT"/>
    <property type="match status" value="2"/>
</dbReference>
<dbReference type="SMART" id="SM00248">
    <property type="entry name" value="ANK"/>
    <property type="match status" value="5"/>
</dbReference>
<protein>
    <submittedName>
        <fullName evidence="3">Uncharacterized protein</fullName>
    </submittedName>
</protein>
<dbReference type="EMBL" id="OB661023">
    <property type="protein sequence ID" value="CAD7227068.1"/>
    <property type="molecule type" value="Genomic_DNA"/>
</dbReference>
<keyword evidence="1" id="KW-0677">Repeat</keyword>
<evidence type="ECO:0000313" key="3">
    <source>
        <dbReference type="EMBL" id="CAD7227068.1"/>
    </source>
</evidence>
<dbReference type="PANTHER" id="PTHR24179">
    <property type="entry name" value="PROTEIN PHOSPHATASE 1 REGULATORY SUBUNIT 12"/>
    <property type="match status" value="1"/>
</dbReference>
<dbReference type="PROSITE" id="PS50297">
    <property type="entry name" value="ANK_REP_REGION"/>
    <property type="match status" value="2"/>
</dbReference>